<accession>A0A9N9K011</accession>
<keyword evidence="2" id="KW-1185">Reference proteome</keyword>
<dbReference type="AlphaFoldDB" id="A0A9N9K011"/>
<evidence type="ECO:0000313" key="1">
    <source>
        <dbReference type="EMBL" id="CAG8802324.1"/>
    </source>
</evidence>
<organism evidence="1 2">
    <name type="scientific">Dentiscutata erythropus</name>
    <dbReference type="NCBI Taxonomy" id="1348616"/>
    <lineage>
        <taxon>Eukaryota</taxon>
        <taxon>Fungi</taxon>
        <taxon>Fungi incertae sedis</taxon>
        <taxon>Mucoromycota</taxon>
        <taxon>Glomeromycotina</taxon>
        <taxon>Glomeromycetes</taxon>
        <taxon>Diversisporales</taxon>
        <taxon>Gigasporaceae</taxon>
        <taxon>Dentiscutata</taxon>
    </lineage>
</organism>
<dbReference type="Proteomes" id="UP000789405">
    <property type="component" value="Unassembled WGS sequence"/>
</dbReference>
<protein>
    <submittedName>
        <fullName evidence="1">27963_t:CDS:1</fullName>
    </submittedName>
</protein>
<reference evidence="1" key="1">
    <citation type="submission" date="2021-06" db="EMBL/GenBank/DDBJ databases">
        <authorList>
            <person name="Kallberg Y."/>
            <person name="Tangrot J."/>
            <person name="Rosling A."/>
        </authorList>
    </citation>
    <scope>NUCLEOTIDE SEQUENCE</scope>
    <source>
        <strain evidence="1">MA453B</strain>
    </source>
</reference>
<dbReference type="EMBL" id="CAJVPY010036776">
    <property type="protein sequence ID" value="CAG8802324.1"/>
    <property type="molecule type" value="Genomic_DNA"/>
</dbReference>
<name>A0A9N9K011_9GLOM</name>
<sequence>LLVIANLELVVKLQIAVIYNPVKNRLGSSHIIALIRGLKLKLDLI</sequence>
<comment type="caution">
    <text evidence="1">The sequence shown here is derived from an EMBL/GenBank/DDBJ whole genome shotgun (WGS) entry which is preliminary data.</text>
</comment>
<proteinExistence type="predicted"/>
<gene>
    <name evidence="1" type="ORF">DERYTH_LOCUS23649</name>
</gene>
<evidence type="ECO:0000313" key="2">
    <source>
        <dbReference type="Proteomes" id="UP000789405"/>
    </source>
</evidence>
<feature type="non-terminal residue" evidence="1">
    <location>
        <position position="1"/>
    </location>
</feature>